<reference evidence="1" key="2">
    <citation type="journal article" date="2023" name="Science">
        <title>Genomic signatures of disease resistance in endangered staghorn corals.</title>
        <authorList>
            <person name="Vollmer S.V."/>
            <person name="Selwyn J.D."/>
            <person name="Despard B.A."/>
            <person name="Roesel C.L."/>
        </authorList>
    </citation>
    <scope>NUCLEOTIDE SEQUENCE</scope>
    <source>
        <strain evidence="1">K2</strain>
    </source>
</reference>
<dbReference type="Proteomes" id="UP001249851">
    <property type="component" value="Unassembled WGS sequence"/>
</dbReference>
<gene>
    <name evidence="1" type="ORF">P5673_033675</name>
</gene>
<accession>A0AAD9UQY9</accession>
<comment type="caution">
    <text evidence="1">The sequence shown here is derived from an EMBL/GenBank/DDBJ whole genome shotgun (WGS) entry which is preliminary data.</text>
</comment>
<evidence type="ECO:0000313" key="1">
    <source>
        <dbReference type="EMBL" id="KAK2546706.1"/>
    </source>
</evidence>
<reference evidence="1" key="1">
    <citation type="journal article" date="2023" name="G3 (Bethesda)">
        <title>Whole genome assembly and annotation of the endangered Caribbean coral Acropora cervicornis.</title>
        <authorList>
            <person name="Selwyn J.D."/>
            <person name="Vollmer S.V."/>
        </authorList>
    </citation>
    <scope>NUCLEOTIDE SEQUENCE</scope>
    <source>
        <strain evidence="1">K2</strain>
    </source>
</reference>
<protein>
    <submittedName>
        <fullName evidence="1">Uncharacterized protein</fullName>
    </submittedName>
</protein>
<dbReference type="AlphaFoldDB" id="A0AAD9UQY9"/>
<name>A0AAD9UQY9_ACRCE</name>
<keyword evidence="2" id="KW-1185">Reference proteome</keyword>
<proteinExistence type="predicted"/>
<dbReference type="EMBL" id="JARQWQ010000323">
    <property type="protein sequence ID" value="KAK2546706.1"/>
    <property type="molecule type" value="Genomic_DNA"/>
</dbReference>
<evidence type="ECO:0000313" key="2">
    <source>
        <dbReference type="Proteomes" id="UP001249851"/>
    </source>
</evidence>
<organism evidence="1 2">
    <name type="scientific">Acropora cervicornis</name>
    <name type="common">Staghorn coral</name>
    <dbReference type="NCBI Taxonomy" id="6130"/>
    <lineage>
        <taxon>Eukaryota</taxon>
        <taxon>Metazoa</taxon>
        <taxon>Cnidaria</taxon>
        <taxon>Anthozoa</taxon>
        <taxon>Hexacorallia</taxon>
        <taxon>Scleractinia</taxon>
        <taxon>Astrocoeniina</taxon>
        <taxon>Acroporidae</taxon>
        <taxon>Acropora</taxon>
    </lineage>
</organism>
<sequence>MSQHSRVAVDLGKIQQCGSAENKTAKLVEDIASIRQHGMACCVIIGNPGHMRFVTSSDVVAKFRAIDHEPMEVHPSHKEKNKGGPVVVCSTVKECRPFSFLTMDTTKLGDKANHEHARLDFKEIPEEKRESDFEAYTFDSSEKPLQLKVKYQKSEKKHELLNITKNEPFALGAPIIMENKSVKSKYSSRWSVVGVIGLNDKRELCPYFVYANMFDSKPVQSEGECSVFGNELNATATSK</sequence>